<dbReference type="OMA" id="VPCERAI"/>
<name>A0A1S4DBF2_TOBAC</name>
<dbReference type="GO" id="GO:0005634">
    <property type="term" value="C:nucleus"/>
    <property type="evidence" value="ECO:0007669"/>
    <property type="project" value="UniProtKB-SubCell"/>
</dbReference>
<dbReference type="Pfam" id="PF00249">
    <property type="entry name" value="Myb_DNA-binding"/>
    <property type="match status" value="1"/>
</dbReference>
<reference evidence="9" key="1">
    <citation type="journal article" date="2014" name="Nat. Commun.">
        <title>The tobacco genome sequence and its comparison with those of tomato and potato.</title>
        <authorList>
            <person name="Sierro N."/>
            <person name="Battey J.N."/>
            <person name="Ouadi S."/>
            <person name="Bakaher N."/>
            <person name="Bovet L."/>
            <person name="Willig A."/>
            <person name="Goepfert S."/>
            <person name="Peitsch M.C."/>
            <person name="Ivanov N.V."/>
        </authorList>
    </citation>
    <scope>NUCLEOTIDE SEQUENCE [LARGE SCALE GENOMIC DNA]</scope>
</reference>
<organism evidence="9 10">
    <name type="scientific">Nicotiana tabacum</name>
    <name type="common">Common tobacco</name>
    <dbReference type="NCBI Taxonomy" id="4097"/>
    <lineage>
        <taxon>Eukaryota</taxon>
        <taxon>Viridiplantae</taxon>
        <taxon>Streptophyta</taxon>
        <taxon>Embryophyta</taxon>
        <taxon>Tracheophyta</taxon>
        <taxon>Spermatophyta</taxon>
        <taxon>Magnoliopsida</taxon>
        <taxon>eudicotyledons</taxon>
        <taxon>Gunneridae</taxon>
        <taxon>Pentapetalae</taxon>
        <taxon>asterids</taxon>
        <taxon>lamiids</taxon>
        <taxon>Solanales</taxon>
        <taxon>Solanaceae</taxon>
        <taxon>Nicotianoideae</taxon>
        <taxon>Nicotianeae</taxon>
        <taxon>Nicotiana</taxon>
    </lineage>
</organism>
<dbReference type="InterPro" id="IPR006447">
    <property type="entry name" value="Myb_dom_plants"/>
</dbReference>
<evidence type="ECO:0000256" key="2">
    <source>
        <dbReference type="ARBA" id="ARBA00023015"/>
    </source>
</evidence>
<reference evidence="10" key="2">
    <citation type="submission" date="2025-08" db="UniProtKB">
        <authorList>
            <consortium name="RefSeq"/>
        </authorList>
    </citation>
    <scope>IDENTIFICATION</scope>
    <source>
        <tissue evidence="10">Leaf</tissue>
    </source>
</reference>
<evidence type="ECO:0000259" key="8">
    <source>
        <dbReference type="PROSITE" id="PS51294"/>
    </source>
</evidence>
<dbReference type="SMART" id="SM00717">
    <property type="entry name" value="SANT"/>
    <property type="match status" value="1"/>
</dbReference>
<dbReference type="GO" id="GO:0010597">
    <property type="term" value="P:green leaf volatile biosynthetic process"/>
    <property type="evidence" value="ECO:0007669"/>
    <property type="project" value="UniProtKB-ARBA"/>
</dbReference>
<dbReference type="PROSITE" id="PS50090">
    <property type="entry name" value="MYB_LIKE"/>
    <property type="match status" value="1"/>
</dbReference>
<accession>A0A1S4DBF2</accession>
<dbReference type="KEGG" id="nta:107828027"/>
<evidence type="ECO:0000259" key="7">
    <source>
        <dbReference type="PROSITE" id="PS51293"/>
    </source>
</evidence>
<dbReference type="OrthoDB" id="118550at2759"/>
<dbReference type="InterPro" id="IPR009057">
    <property type="entry name" value="Homeodomain-like_sf"/>
</dbReference>
<dbReference type="InterPro" id="IPR017884">
    <property type="entry name" value="SANT_dom"/>
</dbReference>
<dbReference type="AlphaFoldDB" id="A0A1S4DBF2"/>
<dbReference type="Gene3D" id="1.10.10.60">
    <property type="entry name" value="Homeodomain-like"/>
    <property type="match status" value="1"/>
</dbReference>
<dbReference type="PANTHER" id="PTHR44191:SF45">
    <property type="entry name" value="TRANSCRIPTION FACTOR MYB1R1-LIKE"/>
    <property type="match status" value="1"/>
</dbReference>
<dbReference type="STRING" id="4097.A0A1S4DBF2"/>
<dbReference type="GeneID" id="107828027"/>
<sequence length="214" mass="24350">MAWNCTLCGGIGHNQRTCSEKGKSIKLFGVKISTTTSKKDSANYGRKIKKAIPWTEDEHRLFLKGLEIHGKSNWAKISKDFLPNRTHIQIASHAQKYFMRLAAASDERKNRKKPSIFDVHLEEIIISERETRNVSEHTIQEHAQETGGNIPTSQVPCERAIVPLEIIQEHAQDHQEPTAISSERNHSNNFFIIPCFVPVSTWLNLPVFHSFAIN</sequence>
<dbReference type="GO" id="GO:0006355">
    <property type="term" value="P:regulation of DNA-templated transcription"/>
    <property type="evidence" value="ECO:0007669"/>
    <property type="project" value="UniProtKB-ARBA"/>
</dbReference>
<dbReference type="PaxDb" id="4097-A0A1S4DBF2"/>
<keyword evidence="4" id="KW-0804">Transcription</keyword>
<dbReference type="PANTHER" id="PTHR44191">
    <property type="entry name" value="TRANSCRIPTION FACTOR KUA1"/>
    <property type="match status" value="1"/>
</dbReference>
<dbReference type="InterPro" id="IPR001005">
    <property type="entry name" value="SANT/Myb"/>
</dbReference>
<protein>
    <submittedName>
        <fullName evidence="10">Transcription factor MYB1R1-like</fullName>
    </submittedName>
</protein>
<evidence type="ECO:0000313" key="9">
    <source>
        <dbReference type="Proteomes" id="UP000790787"/>
    </source>
</evidence>
<dbReference type="SUPFAM" id="SSF46689">
    <property type="entry name" value="Homeodomain-like"/>
    <property type="match status" value="1"/>
</dbReference>
<evidence type="ECO:0000256" key="4">
    <source>
        <dbReference type="ARBA" id="ARBA00023163"/>
    </source>
</evidence>
<dbReference type="InterPro" id="IPR017930">
    <property type="entry name" value="Myb_dom"/>
</dbReference>
<keyword evidence="2" id="KW-0805">Transcription regulation</keyword>
<evidence type="ECO:0000313" key="10">
    <source>
        <dbReference type="RefSeq" id="XP_016510762.1"/>
    </source>
</evidence>
<proteinExistence type="predicted"/>
<keyword evidence="3" id="KW-0238">DNA-binding</keyword>
<feature type="domain" description="SANT" evidence="7">
    <location>
        <begin position="54"/>
        <end position="102"/>
    </location>
</feature>
<dbReference type="Proteomes" id="UP000790787">
    <property type="component" value="Chromosome 2"/>
</dbReference>
<dbReference type="CDD" id="cd00167">
    <property type="entry name" value="SANT"/>
    <property type="match status" value="1"/>
</dbReference>
<dbReference type="GO" id="GO:0000976">
    <property type="term" value="F:transcription cis-regulatory region binding"/>
    <property type="evidence" value="ECO:0007669"/>
    <property type="project" value="UniProtKB-ARBA"/>
</dbReference>
<dbReference type="GO" id="GO:0009723">
    <property type="term" value="P:response to ethylene"/>
    <property type="evidence" value="ECO:0000318"/>
    <property type="project" value="GO_Central"/>
</dbReference>
<feature type="domain" description="HTH myb-type" evidence="8">
    <location>
        <begin position="46"/>
        <end position="102"/>
    </location>
</feature>
<dbReference type="InterPro" id="IPR052245">
    <property type="entry name" value="Plant_Stress_Dev_TF"/>
</dbReference>
<dbReference type="NCBIfam" id="TIGR01557">
    <property type="entry name" value="myb_SHAQKYF"/>
    <property type="match status" value="1"/>
</dbReference>
<keyword evidence="5" id="KW-0539">Nucleus</keyword>
<keyword evidence="9" id="KW-1185">Reference proteome</keyword>
<feature type="domain" description="Myb-like" evidence="6">
    <location>
        <begin position="53"/>
        <end position="98"/>
    </location>
</feature>
<evidence type="ECO:0000256" key="1">
    <source>
        <dbReference type="ARBA" id="ARBA00004123"/>
    </source>
</evidence>
<evidence type="ECO:0000256" key="5">
    <source>
        <dbReference type="ARBA" id="ARBA00023242"/>
    </source>
</evidence>
<evidence type="ECO:0000259" key="6">
    <source>
        <dbReference type="PROSITE" id="PS50090"/>
    </source>
</evidence>
<evidence type="ECO:0000256" key="3">
    <source>
        <dbReference type="ARBA" id="ARBA00023125"/>
    </source>
</evidence>
<dbReference type="GO" id="GO:0009739">
    <property type="term" value="P:response to gibberellin"/>
    <property type="evidence" value="ECO:0000318"/>
    <property type="project" value="GO_Central"/>
</dbReference>
<dbReference type="PROSITE" id="PS51293">
    <property type="entry name" value="SANT"/>
    <property type="match status" value="1"/>
</dbReference>
<comment type="subcellular location">
    <subcellularLocation>
        <location evidence="1">Nucleus</location>
    </subcellularLocation>
</comment>
<gene>
    <name evidence="10" type="primary">LOC107828027</name>
</gene>
<dbReference type="PROSITE" id="PS51294">
    <property type="entry name" value="HTH_MYB"/>
    <property type="match status" value="1"/>
</dbReference>
<dbReference type="RefSeq" id="XP_016510762.1">
    <property type="nucleotide sequence ID" value="XM_016655276.1"/>
</dbReference>